<dbReference type="InterPro" id="IPR050156">
    <property type="entry name" value="TC-AMP_synthase_SUA5"/>
</dbReference>
<evidence type="ECO:0000256" key="6">
    <source>
        <dbReference type="ARBA" id="ARBA00022694"/>
    </source>
</evidence>
<dbReference type="RefSeq" id="WP_089758996.1">
    <property type="nucleotide sequence ID" value="NZ_BKAT01000001.1"/>
</dbReference>
<evidence type="ECO:0000256" key="4">
    <source>
        <dbReference type="ARBA" id="ARBA00022490"/>
    </source>
</evidence>
<dbReference type="GO" id="GO:0061710">
    <property type="term" value="F:L-threonylcarbamoyladenylate synthase"/>
    <property type="evidence" value="ECO:0007669"/>
    <property type="project" value="UniProtKB-EC"/>
</dbReference>
<keyword evidence="4" id="KW-0963">Cytoplasm</keyword>
<dbReference type="OrthoDB" id="9814580at2"/>
<evidence type="ECO:0000256" key="10">
    <source>
        <dbReference type="ARBA" id="ARBA00029774"/>
    </source>
</evidence>
<keyword evidence="9" id="KW-0067">ATP-binding</keyword>
<evidence type="ECO:0000313" key="14">
    <source>
        <dbReference type="Proteomes" id="UP000199656"/>
    </source>
</evidence>
<evidence type="ECO:0000256" key="1">
    <source>
        <dbReference type="ARBA" id="ARBA00004496"/>
    </source>
</evidence>
<gene>
    <name evidence="13" type="ORF">SAMN05660909_00835</name>
</gene>
<dbReference type="EMBL" id="FNRL01000003">
    <property type="protein sequence ID" value="SEA12200.1"/>
    <property type="molecule type" value="Genomic_DNA"/>
</dbReference>
<dbReference type="GO" id="GO:0006450">
    <property type="term" value="P:regulation of translational fidelity"/>
    <property type="evidence" value="ECO:0007669"/>
    <property type="project" value="TreeGrafter"/>
</dbReference>
<evidence type="ECO:0000259" key="12">
    <source>
        <dbReference type="PROSITE" id="PS51163"/>
    </source>
</evidence>
<keyword evidence="7" id="KW-0548">Nucleotidyltransferase</keyword>
<evidence type="ECO:0000256" key="7">
    <source>
        <dbReference type="ARBA" id="ARBA00022695"/>
    </source>
</evidence>
<organism evidence="13 14">
    <name type="scientific">Chitinophaga terrae</name>
    <name type="common">ex Kim and Jung 2007</name>
    <dbReference type="NCBI Taxonomy" id="408074"/>
    <lineage>
        <taxon>Bacteria</taxon>
        <taxon>Pseudomonadati</taxon>
        <taxon>Bacteroidota</taxon>
        <taxon>Chitinophagia</taxon>
        <taxon>Chitinophagales</taxon>
        <taxon>Chitinophagaceae</taxon>
        <taxon>Chitinophaga</taxon>
    </lineage>
</organism>
<comment type="similarity">
    <text evidence="2">Belongs to the SUA5 family.</text>
</comment>
<accession>A0A1H3YKV5</accession>
<dbReference type="GO" id="GO:0000049">
    <property type="term" value="F:tRNA binding"/>
    <property type="evidence" value="ECO:0007669"/>
    <property type="project" value="TreeGrafter"/>
</dbReference>
<dbReference type="EC" id="2.7.7.87" evidence="3"/>
<dbReference type="PROSITE" id="PS51163">
    <property type="entry name" value="YRDC"/>
    <property type="match status" value="1"/>
</dbReference>
<dbReference type="InterPro" id="IPR006070">
    <property type="entry name" value="Sua5-like_dom"/>
</dbReference>
<dbReference type="GO" id="GO:0005524">
    <property type="term" value="F:ATP binding"/>
    <property type="evidence" value="ECO:0007669"/>
    <property type="project" value="UniProtKB-KW"/>
</dbReference>
<evidence type="ECO:0000313" key="13">
    <source>
        <dbReference type="EMBL" id="SEA12200.1"/>
    </source>
</evidence>
<evidence type="ECO:0000256" key="5">
    <source>
        <dbReference type="ARBA" id="ARBA00022679"/>
    </source>
</evidence>
<proteinExistence type="inferred from homology"/>
<dbReference type="NCBIfam" id="TIGR00057">
    <property type="entry name" value="L-threonylcarbamoyladenylate synthase"/>
    <property type="match status" value="1"/>
</dbReference>
<dbReference type="GO" id="GO:0003725">
    <property type="term" value="F:double-stranded RNA binding"/>
    <property type="evidence" value="ECO:0007669"/>
    <property type="project" value="InterPro"/>
</dbReference>
<dbReference type="GO" id="GO:0008033">
    <property type="term" value="P:tRNA processing"/>
    <property type="evidence" value="ECO:0007669"/>
    <property type="project" value="UniProtKB-KW"/>
</dbReference>
<dbReference type="STRING" id="408074.SAMN05660909_00835"/>
<feature type="domain" description="YrdC-like" evidence="12">
    <location>
        <begin position="5"/>
        <end position="190"/>
    </location>
</feature>
<dbReference type="AlphaFoldDB" id="A0A1H3YKV5"/>
<evidence type="ECO:0000256" key="9">
    <source>
        <dbReference type="ARBA" id="ARBA00022840"/>
    </source>
</evidence>
<comment type="catalytic activity">
    <reaction evidence="11">
        <text>L-threonine + hydrogencarbonate + ATP = L-threonylcarbamoyladenylate + diphosphate + H2O</text>
        <dbReference type="Rhea" id="RHEA:36407"/>
        <dbReference type="ChEBI" id="CHEBI:15377"/>
        <dbReference type="ChEBI" id="CHEBI:17544"/>
        <dbReference type="ChEBI" id="CHEBI:30616"/>
        <dbReference type="ChEBI" id="CHEBI:33019"/>
        <dbReference type="ChEBI" id="CHEBI:57926"/>
        <dbReference type="ChEBI" id="CHEBI:73682"/>
        <dbReference type="EC" id="2.7.7.87"/>
    </reaction>
</comment>
<comment type="subcellular location">
    <subcellularLocation>
        <location evidence="1">Cytoplasm</location>
    </subcellularLocation>
</comment>
<sequence>MEIFEEDITAALAVLRNGGLILYPTDTIWGIGCDATDEKAVKKVFSLKQRSESKSLVILLADAKDLLHYVANPRPDIIDILSGFERPTTVIYEGALGLAPNVISEDGSVAIRIVQDTFCRHLIKRLRKPLVSTSANISGQPSPANFGQVSEPIRAGVDYVVKYRQDDESPHAASRIIRIAADGTISVIRD</sequence>
<keyword evidence="8" id="KW-0547">Nucleotide-binding</keyword>
<reference evidence="14" key="1">
    <citation type="submission" date="2016-10" db="EMBL/GenBank/DDBJ databases">
        <authorList>
            <person name="Varghese N."/>
            <person name="Submissions S."/>
        </authorList>
    </citation>
    <scope>NUCLEOTIDE SEQUENCE [LARGE SCALE GENOMIC DNA]</scope>
    <source>
        <strain evidence="14">DSM 23920</strain>
    </source>
</reference>
<dbReference type="PANTHER" id="PTHR17490">
    <property type="entry name" value="SUA5"/>
    <property type="match status" value="1"/>
</dbReference>
<dbReference type="InterPro" id="IPR017945">
    <property type="entry name" value="DHBP_synth_RibB-like_a/b_dom"/>
</dbReference>
<evidence type="ECO:0000256" key="8">
    <source>
        <dbReference type="ARBA" id="ARBA00022741"/>
    </source>
</evidence>
<keyword evidence="5" id="KW-0808">Transferase</keyword>
<dbReference type="GO" id="GO:0005737">
    <property type="term" value="C:cytoplasm"/>
    <property type="evidence" value="ECO:0007669"/>
    <property type="project" value="UniProtKB-SubCell"/>
</dbReference>
<name>A0A1H3YKV5_9BACT</name>
<evidence type="ECO:0000256" key="11">
    <source>
        <dbReference type="ARBA" id="ARBA00048366"/>
    </source>
</evidence>
<dbReference type="Pfam" id="PF01300">
    <property type="entry name" value="Sua5_yciO_yrdC"/>
    <property type="match status" value="1"/>
</dbReference>
<evidence type="ECO:0000256" key="2">
    <source>
        <dbReference type="ARBA" id="ARBA00007663"/>
    </source>
</evidence>
<dbReference type="PANTHER" id="PTHR17490:SF16">
    <property type="entry name" value="THREONYLCARBAMOYL-AMP SYNTHASE"/>
    <property type="match status" value="1"/>
</dbReference>
<protein>
    <recommendedName>
        <fullName evidence="10">L-threonylcarbamoyladenylate synthase</fullName>
        <ecNumber evidence="3">2.7.7.87</ecNumber>
    </recommendedName>
    <alternativeName>
        <fullName evidence="10">L-threonylcarbamoyladenylate synthase</fullName>
    </alternativeName>
</protein>
<keyword evidence="14" id="KW-1185">Reference proteome</keyword>
<dbReference type="Gene3D" id="3.90.870.10">
    <property type="entry name" value="DHBP synthase"/>
    <property type="match status" value="1"/>
</dbReference>
<evidence type="ECO:0000256" key="3">
    <source>
        <dbReference type="ARBA" id="ARBA00012584"/>
    </source>
</evidence>
<dbReference type="SUPFAM" id="SSF55821">
    <property type="entry name" value="YrdC/RibB"/>
    <property type="match status" value="1"/>
</dbReference>
<dbReference type="Proteomes" id="UP000199656">
    <property type="component" value="Unassembled WGS sequence"/>
</dbReference>
<keyword evidence="6" id="KW-0819">tRNA processing</keyword>